<organism evidence="1 2">
    <name type="scientific">Tanacetum coccineum</name>
    <dbReference type="NCBI Taxonomy" id="301880"/>
    <lineage>
        <taxon>Eukaryota</taxon>
        <taxon>Viridiplantae</taxon>
        <taxon>Streptophyta</taxon>
        <taxon>Embryophyta</taxon>
        <taxon>Tracheophyta</taxon>
        <taxon>Spermatophyta</taxon>
        <taxon>Magnoliopsida</taxon>
        <taxon>eudicotyledons</taxon>
        <taxon>Gunneridae</taxon>
        <taxon>Pentapetalae</taxon>
        <taxon>asterids</taxon>
        <taxon>campanulids</taxon>
        <taxon>Asterales</taxon>
        <taxon>Asteraceae</taxon>
        <taxon>Asteroideae</taxon>
        <taxon>Anthemideae</taxon>
        <taxon>Anthemidinae</taxon>
        <taxon>Tanacetum</taxon>
    </lineage>
</organism>
<dbReference type="InterPro" id="IPR012337">
    <property type="entry name" value="RNaseH-like_sf"/>
</dbReference>
<reference evidence="1" key="1">
    <citation type="journal article" date="2022" name="Int. J. Mol. Sci.">
        <title>Draft Genome of Tanacetum Coccineum: Genomic Comparison of Closely Related Tanacetum-Family Plants.</title>
        <authorList>
            <person name="Yamashiro T."/>
            <person name="Shiraishi A."/>
            <person name="Nakayama K."/>
            <person name="Satake H."/>
        </authorList>
    </citation>
    <scope>NUCLEOTIDE SEQUENCE</scope>
</reference>
<dbReference type="Gene3D" id="3.30.420.10">
    <property type="entry name" value="Ribonuclease H-like superfamily/Ribonuclease H"/>
    <property type="match status" value="1"/>
</dbReference>
<protein>
    <submittedName>
        <fullName evidence="1">Retrotransposable element Tf2</fullName>
    </submittedName>
</protein>
<dbReference type="Proteomes" id="UP001151760">
    <property type="component" value="Unassembled WGS sequence"/>
</dbReference>
<comment type="caution">
    <text evidence="1">The sequence shown here is derived from an EMBL/GenBank/DDBJ whole genome shotgun (WGS) entry which is preliminary data.</text>
</comment>
<reference evidence="1" key="2">
    <citation type="submission" date="2022-01" db="EMBL/GenBank/DDBJ databases">
        <authorList>
            <person name="Yamashiro T."/>
            <person name="Shiraishi A."/>
            <person name="Satake H."/>
            <person name="Nakayama K."/>
        </authorList>
    </citation>
    <scope>NUCLEOTIDE SEQUENCE</scope>
</reference>
<accession>A0ABQ5J527</accession>
<evidence type="ECO:0000313" key="2">
    <source>
        <dbReference type="Proteomes" id="UP001151760"/>
    </source>
</evidence>
<keyword evidence="2" id="KW-1185">Reference proteome</keyword>
<dbReference type="EMBL" id="BQNB010021553">
    <property type="protein sequence ID" value="GJU07569.1"/>
    <property type="molecule type" value="Genomic_DNA"/>
</dbReference>
<dbReference type="PANTHER" id="PTHR45835:SF104">
    <property type="entry name" value="PROTEIN NYNRIN-LIKE"/>
    <property type="match status" value="1"/>
</dbReference>
<dbReference type="PANTHER" id="PTHR45835">
    <property type="entry name" value="YALI0A06105P"/>
    <property type="match status" value="1"/>
</dbReference>
<evidence type="ECO:0000313" key="1">
    <source>
        <dbReference type="EMBL" id="GJU07569.1"/>
    </source>
</evidence>
<proteinExistence type="predicted"/>
<dbReference type="InterPro" id="IPR036397">
    <property type="entry name" value="RNaseH_sf"/>
</dbReference>
<sequence length="333" mass="38480">MKWLPKLLVYDNEIYYKKRSKKIVVDALSRVDNQAELASLIATNITNVLFDKIKESWVADPKLETTIKKFGWSFEGASNYKEFIFYGLLEENKKDGEIIEGFPSSQGNLAVLVAVDTLSKYAHFIALKHPFTASQVAQAFIEKMYKPHGLPATIMSTTYHPHSTGQTDVLEWFLRCMTGERPKEWTNVDRTLLTREQVIDMLKFHLKREQDRMNNQAEHKTDRSFIIRDWVYLKLQPYKQVSVRQNPYHKLSAKKDKLLVVQPMTILDRKLGKLNKNSDEDGVTWELYDDNPLYTLKLSASNAIYDGDDMCVDIGNKQDGDTLDVEALRTRST</sequence>
<gene>
    <name evidence="1" type="ORF">Tco_1123999</name>
</gene>
<dbReference type="SUPFAM" id="SSF53098">
    <property type="entry name" value="Ribonuclease H-like"/>
    <property type="match status" value="1"/>
</dbReference>
<name>A0ABQ5J527_9ASTR</name>